<gene>
    <name evidence="3" type="ORF">CCY01nite_40590</name>
</gene>
<reference evidence="3 4" key="1">
    <citation type="submission" date="2019-07" db="EMBL/GenBank/DDBJ databases">
        <title>Whole genome shotgun sequence of Chitinophaga cymbidii NBRC 109752.</title>
        <authorList>
            <person name="Hosoyama A."/>
            <person name="Uohara A."/>
            <person name="Ohji S."/>
            <person name="Ichikawa N."/>
        </authorList>
    </citation>
    <scope>NUCLEOTIDE SEQUENCE [LARGE SCALE GENOMIC DNA]</scope>
    <source>
        <strain evidence="3 4">NBRC 109752</strain>
    </source>
</reference>
<feature type="domain" description="FecR protein" evidence="1">
    <location>
        <begin position="119"/>
        <end position="213"/>
    </location>
</feature>
<dbReference type="PANTHER" id="PTHR30273:SF2">
    <property type="entry name" value="PROTEIN FECR"/>
    <property type="match status" value="1"/>
</dbReference>
<evidence type="ECO:0000259" key="2">
    <source>
        <dbReference type="Pfam" id="PF16344"/>
    </source>
</evidence>
<dbReference type="RefSeq" id="WP_146865733.1">
    <property type="nucleotide sequence ID" value="NZ_BKAU01000005.1"/>
</dbReference>
<dbReference type="InterPro" id="IPR032508">
    <property type="entry name" value="FecR_C"/>
</dbReference>
<dbReference type="Gene3D" id="2.60.120.1440">
    <property type="match status" value="1"/>
</dbReference>
<accession>A0A512RQ27</accession>
<sequence>MGIESSNIDWALLYAILAGEADEAQEAKWRELFLSSGVYRDLYDELKPAFREAERGEAFRRLQALSSLHLGPDLTPAASERRPSPVRSRAAALLAMLTVLFVIFPQSKQPETPAVTWQQISAAPGRSTVITFPEGSTVRLSPLSSIRFPNGFDPHRREVFLTGEGYFNITKDSARPFYVHTRQISTKVLGTAFQVQYDSALQVRITLVEGKVQVLRDASTLATLQPRQAFTYHAEADNWEIRNISTAEAGVLAGGGIVFEATPLRQVATLLERYFDVKVHFAHPSLAALRFTSMFNHPSLTNILQAIKASNKIDYTIRDNTILFIRKN</sequence>
<dbReference type="InterPro" id="IPR006860">
    <property type="entry name" value="FecR"/>
</dbReference>
<dbReference type="Pfam" id="PF16344">
    <property type="entry name" value="FecR_C"/>
    <property type="match status" value="1"/>
</dbReference>
<dbReference type="OrthoDB" id="1097347at2"/>
<organism evidence="3 4">
    <name type="scientific">Chitinophaga cymbidii</name>
    <dbReference type="NCBI Taxonomy" id="1096750"/>
    <lineage>
        <taxon>Bacteria</taxon>
        <taxon>Pseudomonadati</taxon>
        <taxon>Bacteroidota</taxon>
        <taxon>Chitinophagia</taxon>
        <taxon>Chitinophagales</taxon>
        <taxon>Chitinophagaceae</taxon>
        <taxon>Chitinophaga</taxon>
    </lineage>
</organism>
<dbReference type="PANTHER" id="PTHR30273">
    <property type="entry name" value="PERIPLASMIC SIGNAL SENSOR AND SIGMA FACTOR ACTIVATOR FECR-RELATED"/>
    <property type="match status" value="1"/>
</dbReference>
<dbReference type="AlphaFoldDB" id="A0A512RQ27"/>
<dbReference type="InterPro" id="IPR012373">
    <property type="entry name" value="Ferrdict_sens_TM"/>
</dbReference>
<protein>
    <recommendedName>
        <fullName evidence="5">Anti-sigma factor</fullName>
    </recommendedName>
</protein>
<dbReference type="Pfam" id="PF04773">
    <property type="entry name" value="FecR"/>
    <property type="match status" value="1"/>
</dbReference>
<dbReference type="PIRSF" id="PIRSF018266">
    <property type="entry name" value="FecR"/>
    <property type="match status" value="1"/>
</dbReference>
<proteinExistence type="predicted"/>
<evidence type="ECO:0000259" key="1">
    <source>
        <dbReference type="Pfam" id="PF04773"/>
    </source>
</evidence>
<dbReference type="Gene3D" id="3.55.50.30">
    <property type="match status" value="1"/>
</dbReference>
<keyword evidence="4" id="KW-1185">Reference proteome</keyword>
<dbReference type="GO" id="GO:0016989">
    <property type="term" value="F:sigma factor antagonist activity"/>
    <property type="evidence" value="ECO:0007669"/>
    <property type="project" value="TreeGrafter"/>
</dbReference>
<name>A0A512RQ27_9BACT</name>
<feature type="domain" description="Protein FecR C-terminal" evidence="2">
    <location>
        <begin position="257"/>
        <end position="323"/>
    </location>
</feature>
<dbReference type="Proteomes" id="UP000321436">
    <property type="component" value="Unassembled WGS sequence"/>
</dbReference>
<evidence type="ECO:0000313" key="3">
    <source>
        <dbReference type="EMBL" id="GEP97799.1"/>
    </source>
</evidence>
<comment type="caution">
    <text evidence="3">The sequence shown here is derived from an EMBL/GenBank/DDBJ whole genome shotgun (WGS) entry which is preliminary data.</text>
</comment>
<evidence type="ECO:0008006" key="5">
    <source>
        <dbReference type="Google" id="ProtNLM"/>
    </source>
</evidence>
<dbReference type="EMBL" id="BKAU01000005">
    <property type="protein sequence ID" value="GEP97799.1"/>
    <property type="molecule type" value="Genomic_DNA"/>
</dbReference>
<evidence type="ECO:0000313" key="4">
    <source>
        <dbReference type="Proteomes" id="UP000321436"/>
    </source>
</evidence>